<dbReference type="PANTHER" id="PTHR23508:SF10">
    <property type="entry name" value="CARBOXYLIC ACID TRANSPORTER PROTEIN HOMOLOG"/>
    <property type="match status" value="1"/>
</dbReference>
<proteinExistence type="predicted"/>
<accession>A0ABY6Z6E7</accession>
<dbReference type="InterPro" id="IPR005829">
    <property type="entry name" value="Sugar_transporter_CS"/>
</dbReference>
<dbReference type="Proteomes" id="UP001164803">
    <property type="component" value="Chromosome"/>
</dbReference>
<evidence type="ECO:0000256" key="3">
    <source>
        <dbReference type="ARBA" id="ARBA00022692"/>
    </source>
</evidence>
<keyword evidence="5 6" id="KW-0472">Membrane</keyword>
<feature type="transmembrane region" description="Helical" evidence="6">
    <location>
        <begin position="113"/>
        <end position="131"/>
    </location>
</feature>
<evidence type="ECO:0000256" key="2">
    <source>
        <dbReference type="ARBA" id="ARBA00022448"/>
    </source>
</evidence>
<evidence type="ECO:0000256" key="6">
    <source>
        <dbReference type="SAM" id="Phobius"/>
    </source>
</evidence>
<gene>
    <name evidence="8" type="ORF">NZD86_08280</name>
</gene>
<keyword evidence="3 6" id="KW-0812">Transmembrane</keyword>
<dbReference type="InterPro" id="IPR011701">
    <property type="entry name" value="MFS"/>
</dbReference>
<dbReference type="PROSITE" id="PS00217">
    <property type="entry name" value="SUGAR_TRANSPORT_2"/>
    <property type="match status" value="1"/>
</dbReference>
<dbReference type="Gene3D" id="1.20.1250.20">
    <property type="entry name" value="MFS general substrate transporter like domains"/>
    <property type="match status" value="1"/>
</dbReference>
<sequence>MSDYSIRTSSKSISAARILTSSGFGLLFDSFDVGLLSYVLVSLSKQWHLSHTVTGLVASVSMIGMAVGSALAGSLADKFGRRSIFLWTLLIYSIATGLSAFASGIGIFFVLRFFVGLGLGGELPVATTYVLESSPETVRGRRVVYLEMFWAFGSLVAALVSFFVIPSAGWRVVFLIGAIPALYTIVLRFALPETPKYRGLQKRPSMGKALKQVWSGGLARRSMVTWILWFVMNYVYYGMFLWLPSVLSDKGYSLVHSLGYSLVMTLAQVPGYLTAAWLVEKWGRKRTLVTAMFLSGLSALGFGFAQTTAWLIIFGLLLSYFMLAAFAGTYIFTVEQFPTVARATGMGWAAGFGRIGSTLAPFITGWLLGAHLGYGWVFGIFFAVMIVGFIIVTTLGYETKGVDIK</sequence>
<feature type="transmembrane region" description="Helical" evidence="6">
    <location>
        <begin position="374"/>
        <end position="397"/>
    </location>
</feature>
<feature type="transmembrane region" description="Helical" evidence="6">
    <location>
        <begin position="311"/>
        <end position="333"/>
    </location>
</feature>
<dbReference type="EMBL" id="CP104064">
    <property type="protein sequence ID" value="WAH38464.1"/>
    <property type="molecule type" value="Genomic_DNA"/>
</dbReference>
<evidence type="ECO:0000256" key="1">
    <source>
        <dbReference type="ARBA" id="ARBA00004651"/>
    </source>
</evidence>
<dbReference type="RefSeq" id="WP_268046039.1">
    <property type="nucleotide sequence ID" value="NZ_CP104064.1"/>
</dbReference>
<dbReference type="InterPro" id="IPR036259">
    <property type="entry name" value="MFS_trans_sf"/>
</dbReference>
<evidence type="ECO:0000256" key="5">
    <source>
        <dbReference type="ARBA" id="ARBA00023136"/>
    </source>
</evidence>
<feature type="transmembrane region" description="Helical" evidence="6">
    <location>
        <begin position="84"/>
        <end position="107"/>
    </location>
</feature>
<name>A0ABY6Z6E7_9BACL</name>
<feature type="transmembrane region" description="Helical" evidence="6">
    <location>
        <begin position="21"/>
        <end position="41"/>
    </location>
</feature>
<evidence type="ECO:0000259" key="7">
    <source>
        <dbReference type="PROSITE" id="PS50850"/>
    </source>
</evidence>
<dbReference type="InterPro" id="IPR020846">
    <property type="entry name" value="MFS_dom"/>
</dbReference>
<evidence type="ECO:0000313" key="9">
    <source>
        <dbReference type="Proteomes" id="UP001164803"/>
    </source>
</evidence>
<feature type="transmembrane region" description="Helical" evidence="6">
    <location>
        <begin position="171"/>
        <end position="191"/>
    </location>
</feature>
<evidence type="ECO:0000313" key="8">
    <source>
        <dbReference type="EMBL" id="WAH38464.1"/>
    </source>
</evidence>
<feature type="transmembrane region" description="Helical" evidence="6">
    <location>
        <begin position="286"/>
        <end position="305"/>
    </location>
</feature>
<feature type="transmembrane region" description="Helical" evidence="6">
    <location>
        <begin position="259"/>
        <end position="279"/>
    </location>
</feature>
<dbReference type="PROSITE" id="PS50850">
    <property type="entry name" value="MFS"/>
    <property type="match status" value="1"/>
</dbReference>
<protein>
    <submittedName>
        <fullName evidence="8">MFS transporter</fullName>
    </submittedName>
</protein>
<keyword evidence="2" id="KW-0813">Transport</keyword>
<feature type="transmembrane region" description="Helical" evidence="6">
    <location>
        <begin position="143"/>
        <end position="165"/>
    </location>
</feature>
<dbReference type="SUPFAM" id="SSF103473">
    <property type="entry name" value="MFS general substrate transporter"/>
    <property type="match status" value="1"/>
</dbReference>
<feature type="transmembrane region" description="Helical" evidence="6">
    <location>
        <begin position="345"/>
        <end position="368"/>
    </location>
</feature>
<feature type="transmembrane region" description="Helical" evidence="6">
    <location>
        <begin position="53"/>
        <end position="72"/>
    </location>
</feature>
<dbReference type="PANTHER" id="PTHR23508">
    <property type="entry name" value="CARBOXYLIC ACID TRANSPORTER PROTEIN HOMOLOG"/>
    <property type="match status" value="1"/>
</dbReference>
<comment type="subcellular location">
    <subcellularLocation>
        <location evidence="1">Cell membrane</location>
        <topology evidence="1">Multi-pass membrane protein</topology>
    </subcellularLocation>
</comment>
<feature type="transmembrane region" description="Helical" evidence="6">
    <location>
        <begin position="226"/>
        <end position="247"/>
    </location>
</feature>
<organism evidence="8 9">
    <name type="scientific">Alicyclobacillus dauci</name>
    <dbReference type="NCBI Taxonomy" id="1475485"/>
    <lineage>
        <taxon>Bacteria</taxon>
        <taxon>Bacillati</taxon>
        <taxon>Bacillota</taxon>
        <taxon>Bacilli</taxon>
        <taxon>Bacillales</taxon>
        <taxon>Alicyclobacillaceae</taxon>
        <taxon>Alicyclobacillus</taxon>
    </lineage>
</organism>
<dbReference type="PROSITE" id="PS00216">
    <property type="entry name" value="SUGAR_TRANSPORT_1"/>
    <property type="match status" value="1"/>
</dbReference>
<keyword evidence="4 6" id="KW-1133">Transmembrane helix</keyword>
<reference evidence="8" key="1">
    <citation type="submission" date="2022-08" db="EMBL/GenBank/DDBJ databases">
        <title>Alicyclobacillus dauci DSM2870, complete genome.</title>
        <authorList>
            <person name="Wang Q."/>
            <person name="Cai R."/>
            <person name="Wang Z."/>
        </authorList>
    </citation>
    <scope>NUCLEOTIDE SEQUENCE</scope>
    <source>
        <strain evidence="8">DSM 28700</strain>
    </source>
</reference>
<keyword evidence="9" id="KW-1185">Reference proteome</keyword>
<dbReference type="Pfam" id="PF07690">
    <property type="entry name" value="MFS_1"/>
    <property type="match status" value="1"/>
</dbReference>
<feature type="domain" description="Major facilitator superfamily (MFS) profile" evidence="7">
    <location>
        <begin position="18"/>
        <end position="400"/>
    </location>
</feature>
<dbReference type="CDD" id="cd17316">
    <property type="entry name" value="MFS_SV2_like"/>
    <property type="match status" value="1"/>
</dbReference>
<evidence type="ECO:0000256" key="4">
    <source>
        <dbReference type="ARBA" id="ARBA00022989"/>
    </source>
</evidence>